<proteinExistence type="predicted"/>
<sequence>MDPADTVVADGGESDMKGSRVGIIAGRGASQGKRYVTNAQAIIGCIINS</sequence>
<evidence type="ECO:0000313" key="1">
    <source>
        <dbReference type="EMBL" id="ERL49288.1"/>
    </source>
</evidence>
<name>W1N1C7_9GAMM</name>
<keyword evidence="2" id="KW-1185">Reference proteome</keyword>
<reference evidence="1 2" key="1">
    <citation type="submission" date="2013-08" db="EMBL/GenBank/DDBJ databases">
        <title>draft genome of Halomonas huanghegensis, strain BJGMM-B45T.</title>
        <authorList>
            <person name="Miao C."/>
            <person name="Wan Y."/>
            <person name="Jin W."/>
        </authorList>
    </citation>
    <scope>NUCLEOTIDE SEQUENCE [LARGE SCALE GENOMIC DNA]</scope>
    <source>
        <strain evidence="1 2">BJGMM-B45</strain>
    </source>
</reference>
<dbReference type="EMBL" id="AVBC01000055">
    <property type="protein sequence ID" value="ERL49288.1"/>
    <property type="molecule type" value="Genomic_DNA"/>
</dbReference>
<organism evidence="1 2">
    <name type="scientific">Halomonas huangheensis</name>
    <dbReference type="NCBI Taxonomy" id="1178482"/>
    <lineage>
        <taxon>Bacteria</taxon>
        <taxon>Pseudomonadati</taxon>
        <taxon>Pseudomonadota</taxon>
        <taxon>Gammaproteobacteria</taxon>
        <taxon>Oceanospirillales</taxon>
        <taxon>Halomonadaceae</taxon>
        <taxon>Halomonas</taxon>
    </lineage>
</organism>
<dbReference type="Proteomes" id="UP000019113">
    <property type="component" value="Unassembled WGS sequence"/>
</dbReference>
<comment type="caution">
    <text evidence="1">The sequence shown here is derived from an EMBL/GenBank/DDBJ whole genome shotgun (WGS) entry which is preliminary data.</text>
</comment>
<gene>
    <name evidence="1" type="ORF">BJB45_07395</name>
</gene>
<protein>
    <submittedName>
        <fullName evidence="1">Uncharacterized protein</fullName>
    </submittedName>
</protein>
<evidence type="ECO:0000313" key="2">
    <source>
        <dbReference type="Proteomes" id="UP000019113"/>
    </source>
</evidence>
<dbReference type="AlphaFoldDB" id="W1N1C7"/>
<accession>W1N1C7</accession>